<reference evidence="1 2" key="1">
    <citation type="submission" date="2006-05" db="EMBL/GenBank/DDBJ databases">
        <authorList>
            <person name="King G."/>
            <person name="Ferriera S."/>
            <person name="Johnson J."/>
            <person name="Kravitz S."/>
            <person name="Beeson K."/>
            <person name="Sutton G."/>
            <person name="Rogers Y.-H."/>
            <person name="Friedman R."/>
            <person name="Frazier M."/>
            <person name="Venter J.C."/>
        </authorList>
    </citation>
    <scope>NUCLEOTIDE SEQUENCE [LARGE SCALE GENOMIC DNA]</scope>
    <source>
        <strain evidence="2">ATCC 25650 / DSM 13394 / JCM 20685 / NBRC 16684 / NCIMB 2208 / IAM 12614 / B1</strain>
    </source>
</reference>
<comment type="caution">
    <text evidence="1">The sequence shown here is derived from an EMBL/GenBank/DDBJ whole genome shotgun (WGS) entry which is preliminary data.</text>
</comment>
<evidence type="ECO:0000313" key="1">
    <source>
        <dbReference type="EMBL" id="EAV40737.1"/>
    </source>
</evidence>
<accession>A0P2T4</accession>
<proteinExistence type="predicted"/>
<organism evidence="1 2">
    <name type="scientific">Roseibium aggregatum (strain ATCC 25650 / DSM 13394 / JCM 20685 / NBRC 16684 / NCIMB 2208 / IAM 12614 / B1)</name>
    <name type="common">Stappia aggregata</name>
    <dbReference type="NCBI Taxonomy" id="384765"/>
    <lineage>
        <taxon>Bacteria</taxon>
        <taxon>Pseudomonadati</taxon>
        <taxon>Pseudomonadota</taxon>
        <taxon>Alphaproteobacteria</taxon>
        <taxon>Hyphomicrobiales</taxon>
        <taxon>Stappiaceae</taxon>
        <taxon>Roseibium</taxon>
    </lineage>
</organism>
<dbReference type="AlphaFoldDB" id="A0P2T4"/>
<evidence type="ECO:0000313" key="2">
    <source>
        <dbReference type="Proteomes" id="UP000004848"/>
    </source>
</evidence>
<gene>
    <name evidence="1" type="ORF">SIAM614_00807</name>
</gene>
<dbReference type="Proteomes" id="UP000004848">
    <property type="component" value="Unassembled WGS sequence"/>
</dbReference>
<protein>
    <submittedName>
        <fullName evidence="1">Uncharacterized protein</fullName>
    </submittedName>
</protein>
<sequence length="57" mass="6060">MSLPGSRPPEEDGIVSLLDELAAVQLAHERLVDFAADNVEAVQAPAPLPEFSSMART</sequence>
<name>A0P2T4_ROSAI</name>
<dbReference type="EMBL" id="AAUW01000027">
    <property type="protein sequence ID" value="EAV40737.1"/>
    <property type="molecule type" value="Genomic_DNA"/>
</dbReference>